<evidence type="ECO:0000313" key="2">
    <source>
        <dbReference type="Proteomes" id="UP000663828"/>
    </source>
</evidence>
<reference evidence="1" key="1">
    <citation type="submission" date="2021-02" db="EMBL/GenBank/DDBJ databases">
        <authorList>
            <person name="Nowell W R."/>
        </authorList>
    </citation>
    <scope>NUCLEOTIDE SEQUENCE</scope>
</reference>
<comment type="caution">
    <text evidence="1">The sequence shown here is derived from an EMBL/GenBank/DDBJ whole genome shotgun (WGS) entry which is preliminary data.</text>
</comment>
<dbReference type="Proteomes" id="UP000663828">
    <property type="component" value="Unassembled WGS sequence"/>
</dbReference>
<accession>A0A814PI98</accession>
<dbReference type="SUPFAM" id="SSF54928">
    <property type="entry name" value="RNA-binding domain, RBD"/>
    <property type="match status" value="1"/>
</dbReference>
<keyword evidence="2" id="KW-1185">Reference proteome</keyword>
<name>A0A814PI98_ADIRI</name>
<dbReference type="GO" id="GO:0003676">
    <property type="term" value="F:nucleic acid binding"/>
    <property type="evidence" value="ECO:0007669"/>
    <property type="project" value="InterPro"/>
</dbReference>
<dbReference type="CDD" id="cd00590">
    <property type="entry name" value="RRM_SF"/>
    <property type="match status" value="1"/>
</dbReference>
<organism evidence="1 2">
    <name type="scientific">Adineta ricciae</name>
    <name type="common">Rotifer</name>
    <dbReference type="NCBI Taxonomy" id="249248"/>
    <lineage>
        <taxon>Eukaryota</taxon>
        <taxon>Metazoa</taxon>
        <taxon>Spiralia</taxon>
        <taxon>Gnathifera</taxon>
        <taxon>Rotifera</taxon>
        <taxon>Eurotatoria</taxon>
        <taxon>Bdelloidea</taxon>
        <taxon>Adinetida</taxon>
        <taxon>Adinetidae</taxon>
        <taxon>Adineta</taxon>
    </lineage>
</organism>
<sequence length="329" mass="38242">MVNSTEQTAEELRHYVRIENLPYGITAKDISMYFGQYGRFIRFYLKRRVAKDSQVLLTHPRVTVAYDNPEIVDEIMMNRPYAIGDCKLFLRRCLPISKKYPLEAFVTVRKMLIRTKAEHPHDVLPDDMSIVEYLSPAGGKIEYFERLDDQTALVQFDDYDPVDICCLSRPHFIGGQEIEIEKCLDEKSVRASIGKKQLNHASNIDTDSEAMSTTSPDPVLSIDDHIDQLRATYSQMTTDAEYHHAELVASLTTEWEQTAKERIRLERLTIDCKAENDRLTNENRYYQKLYSESLREKPDVQKEGEAKLSDAYQKTRNAQQKYDKLLQDH</sequence>
<dbReference type="AlphaFoldDB" id="A0A814PI98"/>
<evidence type="ECO:0000313" key="1">
    <source>
        <dbReference type="EMBL" id="CAF1106269.1"/>
    </source>
</evidence>
<dbReference type="InterPro" id="IPR035979">
    <property type="entry name" value="RBD_domain_sf"/>
</dbReference>
<dbReference type="EMBL" id="CAJNOR010001248">
    <property type="protein sequence ID" value="CAF1106269.1"/>
    <property type="molecule type" value="Genomic_DNA"/>
</dbReference>
<gene>
    <name evidence="1" type="ORF">XAT740_LOCUS18624</name>
</gene>
<protein>
    <submittedName>
        <fullName evidence="1">Uncharacterized protein</fullName>
    </submittedName>
</protein>
<proteinExistence type="predicted"/>